<dbReference type="PANTHER" id="PTHR30055:SF234">
    <property type="entry name" value="HTH-TYPE TRANSCRIPTIONAL REGULATOR BETI"/>
    <property type="match status" value="1"/>
</dbReference>
<evidence type="ECO:0000313" key="6">
    <source>
        <dbReference type="EMBL" id="RVU39596.1"/>
    </source>
</evidence>
<dbReference type="PANTHER" id="PTHR30055">
    <property type="entry name" value="HTH-TYPE TRANSCRIPTIONAL REGULATOR RUTR"/>
    <property type="match status" value="1"/>
</dbReference>
<evidence type="ECO:0000256" key="4">
    <source>
        <dbReference type="PROSITE-ProRule" id="PRU00335"/>
    </source>
</evidence>
<dbReference type="RefSeq" id="WP_127764967.1">
    <property type="nucleotide sequence ID" value="NZ_SADE01000001.1"/>
</dbReference>
<evidence type="ECO:0000256" key="3">
    <source>
        <dbReference type="ARBA" id="ARBA00023163"/>
    </source>
</evidence>
<dbReference type="SUPFAM" id="SSF48498">
    <property type="entry name" value="Tetracyclin repressor-like, C-terminal domain"/>
    <property type="match status" value="1"/>
</dbReference>
<keyword evidence="7" id="KW-1185">Reference proteome</keyword>
<dbReference type="InterPro" id="IPR050109">
    <property type="entry name" value="HTH-type_TetR-like_transc_reg"/>
</dbReference>
<evidence type="ECO:0000313" key="7">
    <source>
        <dbReference type="Proteomes" id="UP000287447"/>
    </source>
</evidence>
<dbReference type="PRINTS" id="PR00455">
    <property type="entry name" value="HTHTETR"/>
</dbReference>
<sequence>MLQTITSPFLYADVLLAQSEGMAKGERTRARIMKSTSEILNETGPLDLRVTDVCERAGISNGTFYIYFTDRVGLLEDLLTGFVGFLQDSMREASRQEPEGPIRAATEAYYELFRLNRGMMRCLIHHMDSFPGAKQVFHTLNAAWVEAVVSSVRMRLKRDGSEGAVAPDELTRRAYALGGMVDQYLSSLFLSEDPGLIAVSGDREAVLDTLTLIWTRGMAK</sequence>
<evidence type="ECO:0000256" key="1">
    <source>
        <dbReference type="ARBA" id="ARBA00023015"/>
    </source>
</evidence>
<dbReference type="GO" id="GO:0003700">
    <property type="term" value="F:DNA-binding transcription factor activity"/>
    <property type="evidence" value="ECO:0007669"/>
    <property type="project" value="TreeGrafter"/>
</dbReference>
<evidence type="ECO:0000256" key="2">
    <source>
        <dbReference type="ARBA" id="ARBA00023125"/>
    </source>
</evidence>
<dbReference type="GO" id="GO:0000976">
    <property type="term" value="F:transcription cis-regulatory region binding"/>
    <property type="evidence" value="ECO:0007669"/>
    <property type="project" value="TreeGrafter"/>
</dbReference>
<dbReference type="InterPro" id="IPR001647">
    <property type="entry name" value="HTH_TetR"/>
</dbReference>
<keyword evidence="2 4" id="KW-0238">DNA-binding</keyword>
<dbReference type="Gene3D" id="1.10.10.60">
    <property type="entry name" value="Homeodomain-like"/>
    <property type="match status" value="1"/>
</dbReference>
<name>A0A3S3USL4_9PROT</name>
<accession>A0A3S3USL4</accession>
<comment type="caution">
    <text evidence="6">The sequence shown here is derived from an EMBL/GenBank/DDBJ whole genome shotgun (WGS) entry which is preliminary data.</text>
</comment>
<proteinExistence type="predicted"/>
<dbReference type="Pfam" id="PF00440">
    <property type="entry name" value="TetR_N"/>
    <property type="match status" value="1"/>
</dbReference>
<feature type="DNA-binding region" description="H-T-H motif" evidence="4">
    <location>
        <begin position="49"/>
        <end position="68"/>
    </location>
</feature>
<organism evidence="6 7">
    <name type="scientific">Hwanghaeella grinnelliae</name>
    <dbReference type="NCBI Taxonomy" id="2500179"/>
    <lineage>
        <taxon>Bacteria</taxon>
        <taxon>Pseudomonadati</taxon>
        <taxon>Pseudomonadota</taxon>
        <taxon>Alphaproteobacteria</taxon>
        <taxon>Rhodospirillales</taxon>
        <taxon>Rhodospirillaceae</taxon>
        <taxon>Hwanghaeella</taxon>
    </lineage>
</organism>
<dbReference type="EMBL" id="SADE01000001">
    <property type="protein sequence ID" value="RVU39596.1"/>
    <property type="molecule type" value="Genomic_DNA"/>
</dbReference>
<reference evidence="7" key="1">
    <citation type="submission" date="2019-01" db="EMBL/GenBank/DDBJ databases">
        <title>Gri0909 isolated from a small marine red alga.</title>
        <authorList>
            <person name="Kim J."/>
            <person name="Jeong S.E."/>
            <person name="Jeon C.O."/>
        </authorList>
    </citation>
    <scope>NUCLEOTIDE SEQUENCE [LARGE SCALE GENOMIC DNA]</scope>
    <source>
        <strain evidence="7">Gri0909</strain>
    </source>
</reference>
<keyword evidence="1" id="KW-0805">Transcription regulation</keyword>
<dbReference type="InterPro" id="IPR009057">
    <property type="entry name" value="Homeodomain-like_sf"/>
</dbReference>
<dbReference type="OrthoDB" id="9808189at2"/>
<gene>
    <name evidence="6" type="ORF">EOI86_10325</name>
</gene>
<protein>
    <submittedName>
        <fullName evidence="6">TetR/AcrR family transcriptional regulator</fullName>
    </submittedName>
</protein>
<dbReference type="Gene3D" id="1.10.357.10">
    <property type="entry name" value="Tetracycline Repressor, domain 2"/>
    <property type="match status" value="1"/>
</dbReference>
<dbReference type="AlphaFoldDB" id="A0A3S3USL4"/>
<dbReference type="PROSITE" id="PS50977">
    <property type="entry name" value="HTH_TETR_2"/>
    <property type="match status" value="1"/>
</dbReference>
<dbReference type="Proteomes" id="UP000287447">
    <property type="component" value="Unassembled WGS sequence"/>
</dbReference>
<dbReference type="SUPFAM" id="SSF46689">
    <property type="entry name" value="Homeodomain-like"/>
    <property type="match status" value="1"/>
</dbReference>
<evidence type="ECO:0000259" key="5">
    <source>
        <dbReference type="PROSITE" id="PS50977"/>
    </source>
</evidence>
<dbReference type="InterPro" id="IPR036271">
    <property type="entry name" value="Tet_transcr_reg_TetR-rel_C_sf"/>
</dbReference>
<keyword evidence="3" id="KW-0804">Transcription</keyword>
<feature type="domain" description="HTH tetR-type" evidence="5">
    <location>
        <begin position="26"/>
        <end position="86"/>
    </location>
</feature>